<organismHost>
    <name type="scientific">Spodoptera frugiperda</name>
    <name type="common">Fall armyworm</name>
    <dbReference type="NCBI Taxonomy" id="7108"/>
</organismHost>
<accession>Q9DKN1</accession>
<dbReference type="OrthoDB" id="22953at10239"/>
<dbReference type="InterPro" id="IPR025061">
    <property type="entry name" value="Diedel"/>
</dbReference>
<evidence type="ECO:0000313" key="1">
    <source>
        <dbReference type="EMBL" id="CAC19162.1"/>
    </source>
</evidence>
<dbReference type="EMBL" id="AM398843">
    <property type="protein sequence ID" value="CAL44721.1"/>
    <property type="molecule type" value="Genomic_DNA"/>
</dbReference>
<evidence type="ECO:0000313" key="3">
    <source>
        <dbReference type="Proteomes" id="UP000008030"/>
    </source>
</evidence>
<reference evidence="2 3" key="2">
    <citation type="journal article" date="2006" name="J. Virol.">
        <title>Genomic sequence of Spodoptera frugiperda Ascovirus 1a, an enveloped, double-stranded DNA insect virus that manipulates apoptosis for viral reproduction.</title>
        <authorList>
            <person name="Bideshi D.K."/>
            <person name="Demattei M.V."/>
            <person name="Rouleux-Bonnin F."/>
            <person name="Stasiak K."/>
            <person name="Tan Y."/>
            <person name="Bigot S."/>
            <person name="Bigot Y."/>
            <person name="Federici B.A."/>
        </authorList>
    </citation>
    <scope>NUCLEOTIDE SEQUENCE [LARGE SCALE GENOMIC DNA]</scope>
    <source>
        <strain evidence="3">SvAV-1a</strain>
    </source>
</reference>
<reference evidence="2" key="3">
    <citation type="journal article" date="2009" name="PLoS ONE">
        <title>Symbiotic virus at the evolutionary intersection of three types of large DNA viruses; iridoviruses, ascoviruses, and ichnoviruses.</title>
        <authorList>
            <person name="Bigot Y."/>
            <person name="Renault S."/>
            <person name="Nicolas J."/>
            <person name="Moundras C."/>
            <person name="Demattei M.V."/>
            <person name="Samain S."/>
            <person name="Bideshi D.K."/>
            <person name="Federici B.A."/>
        </authorList>
    </citation>
    <scope>NUCLEOTIDE SEQUENCE</scope>
</reference>
<reference evidence="1" key="1">
    <citation type="journal article" date="2000" name="J. Gen. Virol.">
        <title>Phylogenetic position of the Diadromus pulchellus ascovirus DNA polymerase among viruses with large double-stranded DNA genomes.</title>
        <authorList>
            <person name="Stasiak K."/>
            <person name="Demattei M.V."/>
            <person name="Federici B.A."/>
            <person name="Bigot Y."/>
        </authorList>
    </citation>
    <scope>NUCLEOTIDE SEQUENCE</scope>
</reference>
<keyword evidence="3" id="KW-1185">Reference proteome</keyword>
<dbReference type="EMBL" id="AJ279828">
    <property type="protein sequence ID" value="CAC19162.1"/>
    <property type="molecule type" value="Genomic_DNA"/>
</dbReference>
<organism evidence="1">
    <name type="scientific">Spodoptera frugiperda ascovirus 1a</name>
    <name type="common">SfAV-1a</name>
    <dbReference type="NCBI Taxonomy" id="113370"/>
    <lineage>
        <taxon>Viruses</taxon>
        <taxon>Varidnaviria</taxon>
        <taxon>Bamfordvirae</taxon>
        <taxon>Nucleocytoviricota</taxon>
        <taxon>Megaviricetes</taxon>
        <taxon>Pimascovirales</taxon>
        <taxon>Pimascovirales incertae sedis</taxon>
        <taxon>Ascoviridae</taxon>
        <taxon>Ascovirus</taxon>
        <taxon>Ascovirus sfav1a</taxon>
    </lineage>
</organism>
<dbReference type="KEGG" id="vg:4306210"/>
<gene>
    <name evidence="2" type="primary">ORF121</name>
</gene>
<dbReference type="Pfam" id="PF13164">
    <property type="entry name" value="Diedel"/>
    <property type="match status" value="1"/>
</dbReference>
<proteinExistence type="predicted"/>
<accession>Q0E4Y0</accession>
<name>Q9DKN1_SFAVA</name>
<sequence length="135" mass="14948">MNRVGIKFVFVVSLVVVLDIFGDRCEAVCCKRTRIVWTNPEQGCGKYPREFYVNSSWWRIQRMPDGCVAHVCNDRANRTACSTVGVGKCNIFGCNCDARAVSAGDGDALENFKRISGVQNAAGPLFNYKDPTTWG</sequence>
<protein>
    <submittedName>
        <fullName evidence="2">15.0 kDa</fullName>
    </submittedName>
</protein>
<dbReference type="Proteomes" id="UP000008030">
    <property type="component" value="Segment"/>
</dbReference>
<dbReference type="GeneID" id="4306210"/>
<dbReference type="RefSeq" id="YP_762476.1">
    <property type="nucleotide sequence ID" value="NC_008361.1"/>
</dbReference>
<evidence type="ECO:0000313" key="2">
    <source>
        <dbReference type="EMBL" id="CAL44721.1"/>
    </source>
</evidence>